<proteinExistence type="predicted"/>
<organism evidence="2 3">
    <name type="scientific">Leeuwenhoekiella polynyae</name>
    <dbReference type="NCBI Taxonomy" id="1550906"/>
    <lineage>
        <taxon>Bacteria</taxon>
        <taxon>Pseudomonadati</taxon>
        <taxon>Bacteroidota</taxon>
        <taxon>Flavobacteriia</taxon>
        <taxon>Flavobacteriales</taxon>
        <taxon>Flavobacteriaceae</taxon>
        <taxon>Leeuwenhoekiella</taxon>
    </lineage>
</organism>
<comment type="caution">
    <text evidence="2">The sequence shown here is derived from an EMBL/GenBank/DDBJ whole genome shotgun (WGS) entry which is preliminary data.</text>
</comment>
<protein>
    <recommendedName>
        <fullName evidence="4">TNF family profile domain-containing protein</fullName>
    </recommendedName>
</protein>
<dbReference type="AlphaFoldDB" id="A0A4Q0NTC4"/>
<evidence type="ECO:0000313" key="3">
    <source>
        <dbReference type="Proteomes" id="UP000289859"/>
    </source>
</evidence>
<evidence type="ECO:0000313" key="2">
    <source>
        <dbReference type="EMBL" id="RXG13645.1"/>
    </source>
</evidence>
<gene>
    <name evidence="2" type="ORF">DSM02_3686</name>
</gene>
<evidence type="ECO:0008006" key="4">
    <source>
        <dbReference type="Google" id="ProtNLM"/>
    </source>
</evidence>
<keyword evidence="1" id="KW-0732">Signal</keyword>
<feature type="signal peptide" evidence="1">
    <location>
        <begin position="1"/>
        <end position="22"/>
    </location>
</feature>
<reference evidence="2 3" key="1">
    <citation type="submission" date="2018-07" db="EMBL/GenBank/DDBJ databases">
        <title>Leeuwenhoekiella genomics.</title>
        <authorList>
            <person name="Tahon G."/>
            <person name="Willems A."/>
        </authorList>
    </citation>
    <scope>NUCLEOTIDE SEQUENCE [LARGE SCALE GENOMIC DNA]</scope>
    <source>
        <strain evidence="2 3">LMG 29608</strain>
    </source>
</reference>
<name>A0A4Q0NTC4_9FLAO</name>
<dbReference type="OrthoDB" id="1145223at2"/>
<dbReference type="EMBL" id="QOVK01000025">
    <property type="protein sequence ID" value="RXG13645.1"/>
    <property type="molecule type" value="Genomic_DNA"/>
</dbReference>
<dbReference type="Gene3D" id="2.60.120.40">
    <property type="match status" value="1"/>
</dbReference>
<keyword evidence="3" id="KW-1185">Reference proteome</keyword>
<evidence type="ECO:0000256" key="1">
    <source>
        <dbReference type="SAM" id="SignalP"/>
    </source>
</evidence>
<dbReference type="RefSeq" id="WP_128766898.1">
    <property type="nucleotide sequence ID" value="NZ_JBHUOO010000003.1"/>
</dbReference>
<accession>A0A4Q0NTC4</accession>
<feature type="chain" id="PRO_5020568581" description="TNF family profile domain-containing protein" evidence="1">
    <location>
        <begin position="23"/>
        <end position="238"/>
    </location>
</feature>
<dbReference type="InterPro" id="IPR008983">
    <property type="entry name" value="Tumour_necrosis_fac-like_dom"/>
</dbReference>
<sequence>MRTLLYISCGLFFSLIFTKTYAQVAIGTTTPDDGSALQVDSKVGALVPPRMTDAEMRAIPTPLDGSIVYNNTASSLFLYSSGIWNDLTRPDLPSAVLRKEYPENSTNGIVKTGTNTYYNFPLKQEDVTFIDNSFFQIVAEGTIKILEQGNYMISSGFSVNNLPSGNKKFIIGVYRNTNLIGYLVRGNVNFDTEPNEWGTSGVLVFSLHADDEISLRYVLNNGGTPLNARFFNIGIIKL</sequence>
<dbReference type="Proteomes" id="UP000289859">
    <property type="component" value="Unassembled WGS sequence"/>
</dbReference>